<accession>A0A1G7UZ11</accession>
<feature type="compositionally biased region" description="Basic and acidic residues" evidence="1">
    <location>
        <begin position="499"/>
        <end position="508"/>
    </location>
</feature>
<sequence length="519" mass="58698">MSTSLIDTTALGPLTSVPQCVDNQFLVKSLYSKIAGRTPLRSVLEGVLENREADRPLHDHERSSKIEYLRSLIYSRQVVVNRAAFWNNPLFISSTLGDDRKGLISLIANQAIVPFLYSESEFEARPTFDVLPDGQRAVESLAGDADLSRLVCVRLGGEDAGDNAIRRADMAGEFRTQLTRLLDRDDPELAYRHLAKVLLKKERSRKGRIDELAGQLKSASEWIRAERPNRDGIYGHLITTGNPSDGLYRTDPFTFELKKWIDLAYNANLPKFLGVLMFVPHDFPSPTDAGMTWGFGQTAKTLPGSADSALEEIIERAESEATWQAWNTVNQEANLAIPAPHELNHNDILELRSLPEWETMMERLETHLSRPLDMDDLREFQQAYSDFLKAQEAWWLSGRGKDRRQELTSGVAKVYRVGDWMIGLLTVGESLFPLLPDVPLPPLPPSGLVNLTVETALYLFQRGRVDLQRSQLVRQLRTQQGVTRERLLEIERSLQNLRQRLDPRDAPENTHGLAQEQDP</sequence>
<dbReference type="OrthoDB" id="3322815at2"/>
<evidence type="ECO:0000313" key="3">
    <source>
        <dbReference type="Proteomes" id="UP000198923"/>
    </source>
</evidence>
<reference evidence="2 3" key="1">
    <citation type="submission" date="2016-10" db="EMBL/GenBank/DDBJ databases">
        <authorList>
            <person name="de Groot N.N."/>
        </authorList>
    </citation>
    <scope>NUCLEOTIDE SEQUENCE [LARGE SCALE GENOMIC DNA]</scope>
    <source>
        <strain evidence="2 3">CPCC 201354</strain>
    </source>
</reference>
<organism evidence="2 3">
    <name type="scientific">Sinosporangium album</name>
    <dbReference type="NCBI Taxonomy" id="504805"/>
    <lineage>
        <taxon>Bacteria</taxon>
        <taxon>Bacillati</taxon>
        <taxon>Actinomycetota</taxon>
        <taxon>Actinomycetes</taxon>
        <taxon>Streptosporangiales</taxon>
        <taxon>Streptosporangiaceae</taxon>
        <taxon>Sinosporangium</taxon>
    </lineage>
</organism>
<feature type="region of interest" description="Disordered" evidence="1">
    <location>
        <begin position="498"/>
        <end position="519"/>
    </location>
</feature>
<dbReference type="EMBL" id="FNCN01000005">
    <property type="protein sequence ID" value="SDG51950.1"/>
    <property type="molecule type" value="Genomic_DNA"/>
</dbReference>
<dbReference type="Proteomes" id="UP000198923">
    <property type="component" value="Unassembled WGS sequence"/>
</dbReference>
<name>A0A1G7UZ11_9ACTN</name>
<evidence type="ECO:0000313" key="2">
    <source>
        <dbReference type="EMBL" id="SDG51950.1"/>
    </source>
</evidence>
<dbReference type="RefSeq" id="WP_143020156.1">
    <property type="nucleotide sequence ID" value="NZ_FNCN01000005.1"/>
</dbReference>
<proteinExistence type="predicted"/>
<gene>
    <name evidence="2" type="ORF">SAMN05421505_1057</name>
</gene>
<protein>
    <submittedName>
        <fullName evidence="2">Uncharacterized protein</fullName>
    </submittedName>
</protein>
<evidence type="ECO:0000256" key="1">
    <source>
        <dbReference type="SAM" id="MobiDB-lite"/>
    </source>
</evidence>
<dbReference type="AlphaFoldDB" id="A0A1G7UZ11"/>
<keyword evidence="3" id="KW-1185">Reference proteome</keyword>